<feature type="domain" description="SMP-30/Gluconolactonase/LRE-like region" evidence="2">
    <location>
        <begin position="40"/>
        <end position="240"/>
    </location>
</feature>
<protein>
    <submittedName>
        <fullName evidence="3">SMP-30/gluconolactonase/LRE family protein</fullName>
    </submittedName>
</protein>
<evidence type="ECO:0000313" key="3">
    <source>
        <dbReference type="EMBL" id="MDI9857868.1"/>
    </source>
</evidence>
<name>A0ABT6Y2T3_9BACT</name>
<proteinExistence type="predicted"/>
<dbReference type="Gene3D" id="2.120.10.30">
    <property type="entry name" value="TolB, C-terminal domain"/>
    <property type="match status" value="1"/>
</dbReference>
<evidence type="ECO:0000259" key="2">
    <source>
        <dbReference type="Pfam" id="PF08450"/>
    </source>
</evidence>
<dbReference type="EMBL" id="JASHIF010000002">
    <property type="protein sequence ID" value="MDI9857868.1"/>
    <property type="molecule type" value="Genomic_DNA"/>
</dbReference>
<feature type="chain" id="PRO_5045997990" evidence="1">
    <location>
        <begin position="20"/>
        <end position="281"/>
    </location>
</feature>
<keyword evidence="1" id="KW-0732">Signal</keyword>
<dbReference type="SUPFAM" id="SSF63829">
    <property type="entry name" value="Calcium-dependent phosphotriesterase"/>
    <property type="match status" value="1"/>
</dbReference>
<reference evidence="3 4" key="1">
    <citation type="submission" date="2023-05" db="EMBL/GenBank/DDBJ databases">
        <title>Novel species of genus Flectobacillus isolated from stream in China.</title>
        <authorList>
            <person name="Lu H."/>
        </authorList>
    </citation>
    <scope>NUCLEOTIDE SEQUENCE [LARGE SCALE GENOMIC DNA]</scope>
    <source>
        <strain evidence="3 4">KCTC 42575</strain>
    </source>
</reference>
<evidence type="ECO:0000313" key="4">
    <source>
        <dbReference type="Proteomes" id="UP001236507"/>
    </source>
</evidence>
<organism evidence="3 4">
    <name type="scientific">Flectobacillus roseus</name>
    <dbReference type="NCBI Taxonomy" id="502259"/>
    <lineage>
        <taxon>Bacteria</taxon>
        <taxon>Pseudomonadati</taxon>
        <taxon>Bacteroidota</taxon>
        <taxon>Cytophagia</taxon>
        <taxon>Cytophagales</taxon>
        <taxon>Flectobacillaceae</taxon>
        <taxon>Flectobacillus</taxon>
    </lineage>
</organism>
<sequence length="281" mass="31048">MKKSAILLSILLSAGLVSKSYSQKTLTKIWETDTLISTPESVVFDTKSKALYVACINGAPTATNEKSFISKLDLNGKITQLKVTENLHAVKGLDVLDGKIYVAEIFKLVEIDAKTGKVLQKYEVPNATFLNGVSVDKKNKIVYFTDMRSNRLWKLEKGQLVKVAEGAPLKTPNGVFFENDKLIIGNGDGKILALDLKTQQYATIAEGMGGLDGILSDGQKGYFATEWRGKIWHINPEGKTQLLLDTVDAKMNTADIEYIPSQKTLLVPTFWKNKVIAYKVN</sequence>
<evidence type="ECO:0000256" key="1">
    <source>
        <dbReference type="SAM" id="SignalP"/>
    </source>
</evidence>
<dbReference type="RefSeq" id="WP_283343155.1">
    <property type="nucleotide sequence ID" value="NZ_JASHIF010000002.1"/>
</dbReference>
<keyword evidence="4" id="KW-1185">Reference proteome</keyword>
<accession>A0ABT6Y2T3</accession>
<dbReference type="InterPro" id="IPR013658">
    <property type="entry name" value="SGL"/>
</dbReference>
<dbReference type="Proteomes" id="UP001236507">
    <property type="component" value="Unassembled WGS sequence"/>
</dbReference>
<feature type="signal peptide" evidence="1">
    <location>
        <begin position="1"/>
        <end position="19"/>
    </location>
</feature>
<comment type="caution">
    <text evidence="3">The sequence shown here is derived from an EMBL/GenBank/DDBJ whole genome shotgun (WGS) entry which is preliminary data.</text>
</comment>
<dbReference type="Pfam" id="PF08450">
    <property type="entry name" value="SGL"/>
    <property type="match status" value="1"/>
</dbReference>
<gene>
    <name evidence="3" type="ORF">QM524_01480</name>
</gene>
<dbReference type="InterPro" id="IPR011042">
    <property type="entry name" value="6-blade_b-propeller_TolB-like"/>
</dbReference>